<sequence>MRISTLLFTVICGAVLTIAADSKSYCGDPCDASVPPPSNCPENVIDRLGCVCKDTTFNANFQQCLAKHCTKEEYNKHMKDHEESYNKKEDYPGQNCVNQCKRDWLADLHCKAIDDWSCLCPADDFAKRIDHCAKIRNCPADGIKAEQAARRLQCGQSNNNNGGGKKGSKHGKKGGKDGGKDGEEAVPRSLQKERRSVYHV</sequence>
<dbReference type="InterPro" id="IPR008427">
    <property type="entry name" value="Extracellular_membr_CFEM_dom"/>
</dbReference>
<evidence type="ECO:0000256" key="3">
    <source>
        <dbReference type="ARBA" id="ARBA00022729"/>
    </source>
</evidence>
<evidence type="ECO:0000259" key="7">
    <source>
        <dbReference type="Pfam" id="PF05730"/>
    </source>
</evidence>
<dbReference type="Proteomes" id="UP000017559">
    <property type="component" value="Unassembled WGS sequence"/>
</dbReference>
<feature type="signal peptide" evidence="6">
    <location>
        <begin position="1"/>
        <end position="19"/>
    </location>
</feature>
<evidence type="ECO:0000256" key="1">
    <source>
        <dbReference type="ARBA" id="ARBA00004613"/>
    </source>
</evidence>
<proteinExistence type="predicted"/>
<gene>
    <name evidence="8" type="ORF">Moror_11177</name>
</gene>
<evidence type="ECO:0000256" key="2">
    <source>
        <dbReference type="ARBA" id="ARBA00022525"/>
    </source>
</evidence>
<comment type="subcellular location">
    <subcellularLocation>
        <location evidence="1">Secreted</location>
    </subcellularLocation>
</comment>
<evidence type="ECO:0000313" key="8">
    <source>
        <dbReference type="EMBL" id="ESK82669.1"/>
    </source>
</evidence>
<dbReference type="EMBL" id="AWSO01001835">
    <property type="protein sequence ID" value="ESK82669.1"/>
    <property type="molecule type" value="Genomic_DNA"/>
</dbReference>
<dbReference type="AlphaFoldDB" id="V2XTD8"/>
<evidence type="ECO:0000256" key="6">
    <source>
        <dbReference type="SAM" id="SignalP"/>
    </source>
</evidence>
<dbReference type="GO" id="GO:0005576">
    <property type="term" value="C:extracellular region"/>
    <property type="evidence" value="ECO:0007669"/>
    <property type="project" value="UniProtKB-SubCell"/>
</dbReference>
<evidence type="ECO:0000256" key="5">
    <source>
        <dbReference type="SAM" id="MobiDB-lite"/>
    </source>
</evidence>
<dbReference type="HOGENOM" id="CLU_1468548_0_0_1"/>
<keyword evidence="4" id="KW-1015">Disulfide bond</keyword>
<accession>V2XTD8</accession>
<dbReference type="KEGG" id="mrr:Moror_11177"/>
<protein>
    <recommendedName>
        <fullName evidence="7">CFEM domain-containing protein</fullName>
    </recommendedName>
</protein>
<name>V2XTD8_MONRO</name>
<keyword evidence="9" id="KW-1185">Reference proteome</keyword>
<keyword evidence="2" id="KW-0964">Secreted</keyword>
<dbReference type="Pfam" id="PF05730">
    <property type="entry name" value="CFEM"/>
    <property type="match status" value="2"/>
</dbReference>
<feature type="region of interest" description="Disordered" evidence="5">
    <location>
        <begin position="154"/>
        <end position="200"/>
    </location>
</feature>
<evidence type="ECO:0000313" key="9">
    <source>
        <dbReference type="Proteomes" id="UP000017559"/>
    </source>
</evidence>
<feature type="domain" description="CFEM" evidence="7">
    <location>
        <begin position="95"/>
        <end position="152"/>
    </location>
</feature>
<feature type="chain" id="PRO_5004712758" description="CFEM domain-containing protein" evidence="6">
    <location>
        <begin position="20"/>
        <end position="200"/>
    </location>
</feature>
<keyword evidence="3 6" id="KW-0732">Signal</keyword>
<organism evidence="8 9">
    <name type="scientific">Moniliophthora roreri (strain MCA 2997)</name>
    <name type="common">Cocoa frosty pod rot fungus</name>
    <name type="synonym">Crinipellis roreri</name>
    <dbReference type="NCBI Taxonomy" id="1381753"/>
    <lineage>
        <taxon>Eukaryota</taxon>
        <taxon>Fungi</taxon>
        <taxon>Dikarya</taxon>
        <taxon>Basidiomycota</taxon>
        <taxon>Agaricomycotina</taxon>
        <taxon>Agaricomycetes</taxon>
        <taxon>Agaricomycetidae</taxon>
        <taxon>Agaricales</taxon>
        <taxon>Marasmiineae</taxon>
        <taxon>Marasmiaceae</taxon>
        <taxon>Moniliophthora</taxon>
    </lineage>
</organism>
<feature type="compositionally biased region" description="Basic and acidic residues" evidence="5">
    <location>
        <begin position="174"/>
        <end position="200"/>
    </location>
</feature>
<evidence type="ECO:0000256" key="4">
    <source>
        <dbReference type="ARBA" id="ARBA00023157"/>
    </source>
</evidence>
<comment type="caution">
    <text evidence="8">The sequence shown here is derived from an EMBL/GenBank/DDBJ whole genome shotgun (WGS) entry which is preliminary data.</text>
</comment>
<feature type="domain" description="CFEM" evidence="7">
    <location>
        <begin position="24"/>
        <end position="76"/>
    </location>
</feature>
<reference evidence="8 9" key="1">
    <citation type="journal article" date="2014" name="BMC Genomics">
        <title>Genome and secretome analysis of the hemibiotrophic fungal pathogen, Moniliophthora roreri, which causes frosty pod rot disease of cacao: mechanisms of the biotrophic and necrotrophic phases.</title>
        <authorList>
            <person name="Meinhardt L.W."/>
            <person name="Costa G.G.L."/>
            <person name="Thomazella D.P.T."/>
            <person name="Teixeira P.J.P.L."/>
            <person name="Carazzolle M.F."/>
            <person name="Schuster S.C."/>
            <person name="Carlson J.E."/>
            <person name="Guiltinan M.J."/>
            <person name="Mieczkowski P."/>
            <person name="Farmer A."/>
            <person name="Ramaraj T."/>
            <person name="Crozier J."/>
            <person name="Davis R.E."/>
            <person name="Shao J."/>
            <person name="Melnick R.L."/>
            <person name="Pereira G.A.G."/>
            <person name="Bailey B.A."/>
        </authorList>
    </citation>
    <scope>NUCLEOTIDE SEQUENCE [LARGE SCALE GENOMIC DNA]</scope>
    <source>
        <strain evidence="8 9">MCA 2997</strain>
    </source>
</reference>